<evidence type="ECO:0000313" key="6">
    <source>
        <dbReference type="Proteomes" id="UP001501510"/>
    </source>
</evidence>
<dbReference type="PROSITE" id="PS00063">
    <property type="entry name" value="ALDOKETO_REDUCTASE_3"/>
    <property type="match status" value="1"/>
</dbReference>
<dbReference type="PROSITE" id="PS00798">
    <property type="entry name" value="ALDOKETO_REDUCTASE_1"/>
    <property type="match status" value="1"/>
</dbReference>
<dbReference type="PIRSF" id="PIRSF000097">
    <property type="entry name" value="AKR"/>
    <property type="match status" value="1"/>
</dbReference>
<proteinExistence type="inferred from homology"/>
<gene>
    <name evidence="5" type="ORF">GCM10008906_08250</name>
</gene>
<accession>A0ABP3UJ63</accession>
<dbReference type="Gene3D" id="3.20.20.100">
    <property type="entry name" value="NADP-dependent oxidoreductase domain"/>
    <property type="match status" value="1"/>
</dbReference>
<keyword evidence="6" id="KW-1185">Reference proteome</keyword>
<sequence>MKNIKSYTVLRNGVKMPWLGFGTYKLEEENITINSVKEALKIGYRHIDTASFYDNEKAVGTAIKESNVPREEIFLVSKVWKTDQGYEKTLKAFESSIKKLGTDYLDLYLIHWPSKMQKETWKALEKLYKEKRIRAIGVSNFTVNQLKNLMEDAEIMPAVNQIEFHPKLIQNRLIEFCKNKNIQLEAWSPLMRGKVFKIQLLKDLSLKYEKTIAQIILKWNLQMGFVTIPKSTTPWRIKENADIFDFKLTIEDINKINSLNEGLRIGSDPDKVYECIEIIKD</sequence>
<dbReference type="PANTHER" id="PTHR43827:SF3">
    <property type="entry name" value="NADP-DEPENDENT OXIDOREDUCTASE DOMAIN-CONTAINING PROTEIN"/>
    <property type="match status" value="1"/>
</dbReference>
<name>A0ABP3UJ63_9CLOT</name>
<dbReference type="PRINTS" id="PR00069">
    <property type="entry name" value="ALDKETRDTASE"/>
</dbReference>
<dbReference type="RefSeq" id="WP_343759170.1">
    <property type="nucleotide sequence ID" value="NZ_BAAACG010000006.1"/>
</dbReference>
<protein>
    <submittedName>
        <fullName evidence="5">Aldo/keto reductase</fullName>
    </submittedName>
</protein>
<organism evidence="5 6">
    <name type="scientific">Clostridium oceanicum</name>
    <dbReference type="NCBI Taxonomy" id="1543"/>
    <lineage>
        <taxon>Bacteria</taxon>
        <taxon>Bacillati</taxon>
        <taxon>Bacillota</taxon>
        <taxon>Clostridia</taxon>
        <taxon>Eubacteriales</taxon>
        <taxon>Clostridiaceae</taxon>
        <taxon>Clostridium</taxon>
    </lineage>
</organism>
<feature type="domain" description="NADP-dependent oxidoreductase" evidence="4">
    <location>
        <begin position="19"/>
        <end position="261"/>
    </location>
</feature>
<comment type="similarity">
    <text evidence="1">Belongs to the aldo/keto reductase family.</text>
</comment>
<evidence type="ECO:0000256" key="1">
    <source>
        <dbReference type="ARBA" id="ARBA00007905"/>
    </source>
</evidence>
<dbReference type="EMBL" id="BAAACG010000006">
    <property type="protein sequence ID" value="GAA0735104.1"/>
    <property type="molecule type" value="Genomic_DNA"/>
</dbReference>
<evidence type="ECO:0000259" key="4">
    <source>
        <dbReference type="Pfam" id="PF00248"/>
    </source>
</evidence>
<dbReference type="PROSITE" id="PS00062">
    <property type="entry name" value="ALDOKETO_REDUCTASE_2"/>
    <property type="match status" value="1"/>
</dbReference>
<keyword evidence="2" id="KW-0521">NADP</keyword>
<keyword evidence="3" id="KW-0560">Oxidoreductase</keyword>
<dbReference type="SUPFAM" id="SSF51430">
    <property type="entry name" value="NAD(P)-linked oxidoreductase"/>
    <property type="match status" value="1"/>
</dbReference>
<dbReference type="InterPro" id="IPR023210">
    <property type="entry name" value="NADP_OxRdtase_dom"/>
</dbReference>
<evidence type="ECO:0000313" key="5">
    <source>
        <dbReference type="EMBL" id="GAA0735104.1"/>
    </source>
</evidence>
<dbReference type="Proteomes" id="UP001501510">
    <property type="component" value="Unassembled WGS sequence"/>
</dbReference>
<evidence type="ECO:0000256" key="2">
    <source>
        <dbReference type="ARBA" id="ARBA00022857"/>
    </source>
</evidence>
<comment type="caution">
    <text evidence="5">The sequence shown here is derived from an EMBL/GenBank/DDBJ whole genome shotgun (WGS) entry which is preliminary data.</text>
</comment>
<dbReference type="InterPro" id="IPR020471">
    <property type="entry name" value="AKR"/>
</dbReference>
<evidence type="ECO:0000256" key="3">
    <source>
        <dbReference type="ARBA" id="ARBA00023002"/>
    </source>
</evidence>
<reference evidence="6" key="1">
    <citation type="journal article" date="2019" name="Int. J. Syst. Evol. Microbiol.">
        <title>The Global Catalogue of Microorganisms (GCM) 10K type strain sequencing project: providing services to taxonomists for standard genome sequencing and annotation.</title>
        <authorList>
            <consortium name="The Broad Institute Genomics Platform"/>
            <consortium name="The Broad Institute Genome Sequencing Center for Infectious Disease"/>
            <person name="Wu L."/>
            <person name="Ma J."/>
        </authorList>
    </citation>
    <scope>NUCLEOTIDE SEQUENCE [LARGE SCALE GENOMIC DNA]</scope>
    <source>
        <strain evidence="6">JCM 1407</strain>
    </source>
</reference>
<dbReference type="PANTHER" id="PTHR43827">
    <property type="entry name" value="2,5-DIKETO-D-GLUCONIC ACID REDUCTASE"/>
    <property type="match status" value="1"/>
</dbReference>
<dbReference type="InterPro" id="IPR018170">
    <property type="entry name" value="Aldo/ket_reductase_CS"/>
</dbReference>
<dbReference type="Pfam" id="PF00248">
    <property type="entry name" value="Aldo_ket_red"/>
    <property type="match status" value="1"/>
</dbReference>
<dbReference type="InterPro" id="IPR036812">
    <property type="entry name" value="NAD(P)_OxRdtase_dom_sf"/>
</dbReference>